<name>A0A922CT77_MANSE</name>
<sequence length="263" mass="29204">MLEVCIDSLESAVNAIHGTADELEVCSSLAEGGLTPSVGLVQQILQMANNISRRLPIHKSCVKCSCGNLIKRPKINVMIRCRTGSDFCYTEQEMDTMLSDIEIIKQMGVDRFVFGALTDKQDIDEYNCKKVIEKAYPIPVTFHRAFDICNDPIIAINKIISLGFNRLLTSGQRPSASDDEAMKLIKSLLEYNKAIEIMPGAGVNINNAKSFIDMGCKIIHSSCKVIKYLPRIKNNLCMGTNESESIFISDENIVRKTKETISS</sequence>
<gene>
    <name evidence="3" type="ORF">O3G_MSEX010342</name>
</gene>
<dbReference type="Proteomes" id="UP000791440">
    <property type="component" value="Unassembled WGS sequence"/>
</dbReference>
<dbReference type="Pfam" id="PF03932">
    <property type="entry name" value="CutC"/>
    <property type="match status" value="1"/>
</dbReference>
<comment type="similarity">
    <text evidence="1">Belongs to the CutC family.</text>
</comment>
<dbReference type="HAMAP" id="MF_00795">
    <property type="entry name" value="CutC"/>
    <property type="match status" value="1"/>
</dbReference>
<organism evidence="3 4">
    <name type="scientific">Manduca sexta</name>
    <name type="common">Tobacco hawkmoth</name>
    <name type="synonym">Tobacco hornworm</name>
    <dbReference type="NCBI Taxonomy" id="7130"/>
    <lineage>
        <taxon>Eukaryota</taxon>
        <taxon>Metazoa</taxon>
        <taxon>Ecdysozoa</taxon>
        <taxon>Arthropoda</taxon>
        <taxon>Hexapoda</taxon>
        <taxon>Insecta</taxon>
        <taxon>Pterygota</taxon>
        <taxon>Neoptera</taxon>
        <taxon>Endopterygota</taxon>
        <taxon>Lepidoptera</taxon>
        <taxon>Glossata</taxon>
        <taxon>Ditrysia</taxon>
        <taxon>Bombycoidea</taxon>
        <taxon>Sphingidae</taxon>
        <taxon>Sphinginae</taxon>
        <taxon>Sphingini</taxon>
        <taxon>Manduca</taxon>
    </lineage>
</organism>
<dbReference type="InterPro" id="IPR005627">
    <property type="entry name" value="CutC-like"/>
</dbReference>
<dbReference type="AlphaFoldDB" id="A0A922CT77"/>
<protein>
    <recommendedName>
        <fullName evidence="2">Copper homeostasis protein cutC homolog</fullName>
    </recommendedName>
</protein>
<dbReference type="OrthoDB" id="7392499at2759"/>
<dbReference type="SUPFAM" id="SSF110395">
    <property type="entry name" value="CutC-like"/>
    <property type="match status" value="1"/>
</dbReference>
<dbReference type="GO" id="GO:0005507">
    <property type="term" value="F:copper ion binding"/>
    <property type="evidence" value="ECO:0007669"/>
    <property type="project" value="TreeGrafter"/>
</dbReference>
<evidence type="ECO:0000313" key="3">
    <source>
        <dbReference type="EMBL" id="KAG6457507.1"/>
    </source>
</evidence>
<evidence type="ECO:0000256" key="2">
    <source>
        <dbReference type="ARBA" id="ARBA00019014"/>
    </source>
</evidence>
<dbReference type="EMBL" id="JH668550">
    <property type="protein sequence ID" value="KAG6457507.1"/>
    <property type="molecule type" value="Genomic_DNA"/>
</dbReference>
<accession>A0A922CT77</accession>
<proteinExistence type="inferred from homology"/>
<dbReference type="Gene3D" id="3.20.20.380">
    <property type="entry name" value="Copper homeostasis (CutC) domain"/>
    <property type="match status" value="1"/>
</dbReference>
<dbReference type="PANTHER" id="PTHR12598">
    <property type="entry name" value="COPPER HOMEOSTASIS PROTEIN CUTC"/>
    <property type="match status" value="1"/>
</dbReference>
<reference evidence="3" key="2">
    <citation type="submission" date="2020-12" db="EMBL/GenBank/DDBJ databases">
        <authorList>
            <person name="Kanost M."/>
        </authorList>
    </citation>
    <scope>NUCLEOTIDE SEQUENCE</scope>
</reference>
<reference evidence="3" key="1">
    <citation type="journal article" date="2016" name="Insect Biochem. Mol. Biol.">
        <title>Multifaceted biological insights from a draft genome sequence of the tobacco hornworm moth, Manduca sexta.</title>
        <authorList>
            <person name="Kanost M.R."/>
            <person name="Arrese E.L."/>
            <person name="Cao X."/>
            <person name="Chen Y.R."/>
            <person name="Chellapilla S."/>
            <person name="Goldsmith M.R."/>
            <person name="Grosse-Wilde E."/>
            <person name="Heckel D.G."/>
            <person name="Herndon N."/>
            <person name="Jiang H."/>
            <person name="Papanicolaou A."/>
            <person name="Qu J."/>
            <person name="Soulages J.L."/>
            <person name="Vogel H."/>
            <person name="Walters J."/>
            <person name="Waterhouse R.M."/>
            <person name="Ahn S.J."/>
            <person name="Almeida F.C."/>
            <person name="An C."/>
            <person name="Aqrawi P."/>
            <person name="Bretschneider A."/>
            <person name="Bryant W.B."/>
            <person name="Bucks S."/>
            <person name="Chao H."/>
            <person name="Chevignon G."/>
            <person name="Christen J.M."/>
            <person name="Clarke D.F."/>
            <person name="Dittmer N.T."/>
            <person name="Ferguson L.C.F."/>
            <person name="Garavelou S."/>
            <person name="Gordon K.H.J."/>
            <person name="Gunaratna R.T."/>
            <person name="Han Y."/>
            <person name="Hauser F."/>
            <person name="He Y."/>
            <person name="Heidel-Fischer H."/>
            <person name="Hirsh A."/>
            <person name="Hu Y."/>
            <person name="Jiang H."/>
            <person name="Kalra D."/>
            <person name="Klinner C."/>
            <person name="Konig C."/>
            <person name="Kovar C."/>
            <person name="Kroll A.R."/>
            <person name="Kuwar S.S."/>
            <person name="Lee S.L."/>
            <person name="Lehman R."/>
            <person name="Li K."/>
            <person name="Li Z."/>
            <person name="Liang H."/>
            <person name="Lovelace S."/>
            <person name="Lu Z."/>
            <person name="Mansfield J.H."/>
            <person name="McCulloch K.J."/>
            <person name="Mathew T."/>
            <person name="Morton B."/>
            <person name="Muzny D.M."/>
            <person name="Neunemann D."/>
            <person name="Ongeri F."/>
            <person name="Pauchet Y."/>
            <person name="Pu L.L."/>
            <person name="Pyrousis I."/>
            <person name="Rao X.J."/>
            <person name="Redding A."/>
            <person name="Roesel C."/>
            <person name="Sanchez-Gracia A."/>
            <person name="Schaack S."/>
            <person name="Shukla A."/>
            <person name="Tetreau G."/>
            <person name="Wang Y."/>
            <person name="Xiong G.H."/>
            <person name="Traut W."/>
            <person name="Walsh T.K."/>
            <person name="Worley K.C."/>
            <person name="Wu D."/>
            <person name="Wu W."/>
            <person name="Wu Y.Q."/>
            <person name="Zhang X."/>
            <person name="Zou Z."/>
            <person name="Zucker H."/>
            <person name="Briscoe A.D."/>
            <person name="Burmester T."/>
            <person name="Clem R.J."/>
            <person name="Feyereisen R."/>
            <person name="Grimmelikhuijzen C.J.P."/>
            <person name="Hamodrakas S.J."/>
            <person name="Hansson B.S."/>
            <person name="Huguet E."/>
            <person name="Jermiin L.S."/>
            <person name="Lan Q."/>
            <person name="Lehman H.K."/>
            <person name="Lorenzen M."/>
            <person name="Merzendorfer H."/>
            <person name="Michalopoulos I."/>
            <person name="Morton D.B."/>
            <person name="Muthukrishnan S."/>
            <person name="Oakeshott J.G."/>
            <person name="Palmer W."/>
            <person name="Park Y."/>
            <person name="Passarelli A.L."/>
            <person name="Rozas J."/>
            <person name="Schwartz L.M."/>
            <person name="Smith W."/>
            <person name="Southgate A."/>
            <person name="Vilcinskas A."/>
            <person name="Vogt R."/>
            <person name="Wang P."/>
            <person name="Werren J."/>
            <person name="Yu X.Q."/>
            <person name="Zhou J.J."/>
            <person name="Brown S.J."/>
            <person name="Scherer S.E."/>
            <person name="Richards S."/>
            <person name="Blissard G.W."/>
        </authorList>
    </citation>
    <scope>NUCLEOTIDE SEQUENCE</scope>
</reference>
<dbReference type="EMBL" id="JH668550">
    <property type="protein sequence ID" value="KAG6457506.1"/>
    <property type="molecule type" value="Genomic_DNA"/>
</dbReference>
<dbReference type="PANTHER" id="PTHR12598:SF0">
    <property type="entry name" value="COPPER HOMEOSTASIS PROTEIN CUTC HOMOLOG"/>
    <property type="match status" value="1"/>
</dbReference>
<keyword evidence="4" id="KW-1185">Reference proteome</keyword>
<comment type="caution">
    <text evidence="3">The sequence shown here is derived from an EMBL/GenBank/DDBJ whole genome shotgun (WGS) entry which is preliminary data.</text>
</comment>
<evidence type="ECO:0000256" key="1">
    <source>
        <dbReference type="ARBA" id="ARBA00007768"/>
    </source>
</evidence>
<evidence type="ECO:0000313" key="4">
    <source>
        <dbReference type="Proteomes" id="UP000791440"/>
    </source>
</evidence>
<dbReference type="InterPro" id="IPR036822">
    <property type="entry name" value="CutC-like_dom_sf"/>
</dbReference>